<proteinExistence type="predicted"/>
<accession>A0A7S1ZV68</accession>
<evidence type="ECO:0000313" key="1">
    <source>
        <dbReference type="EMBL" id="CAD9349515.1"/>
    </source>
</evidence>
<protein>
    <submittedName>
        <fullName evidence="1">Uncharacterized protein</fullName>
    </submittedName>
</protein>
<reference evidence="1" key="1">
    <citation type="submission" date="2021-01" db="EMBL/GenBank/DDBJ databases">
        <authorList>
            <person name="Corre E."/>
            <person name="Pelletier E."/>
            <person name="Niang G."/>
            <person name="Scheremetjew M."/>
            <person name="Finn R."/>
            <person name="Kale V."/>
            <person name="Holt S."/>
            <person name="Cochrane G."/>
            <person name="Meng A."/>
            <person name="Brown T."/>
            <person name="Cohen L."/>
        </authorList>
    </citation>
    <scope>NUCLEOTIDE SEQUENCE</scope>
    <source>
        <strain evidence="1">Grunow 1884</strain>
    </source>
</reference>
<dbReference type="EMBL" id="HBGO01026208">
    <property type="protein sequence ID" value="CAD9349515.1"/>
    <property type="molecule type" value="Transcribed_RNA"/>
</dbReference>
<organism evidence="1">
    <name type="scientific">Trieres chinensis</name>
    <name type="common">Marine centric diatom</name>
    <name type="synonym">Odontella sinensis</name>
    <dbReference type="NCBI Taxonomy" id="1514140"/>
    <lineage>
        <taxon>Eukaryota</taxon>
        <taxon>Sar</taxon>
        <taxon>Stramenopiles</taxon>
        <taxon>Ochrophyta</taxon>
        <taxon>Bacillariophyta</taxon>
        <taxon>Mediophyceae</taxon>
        <taxon>Biddulphiophycidae</taxon>
        <taxon>Eupodiscales</taxon>
        <taxon>Parodontellaceae</taxon>
        <taxon>Trieres</taxon>
    </lineage>
</organism>
<sequence length="107" mass="12419">MTRPLLQHDLRHRPSRRTLVGDETGFVEGLSRSSGRILDVPDCFQTEGACKLPPLPLFAQNYGASHRSCVSRFYRCGSGPPCFHQEYQKHRHQRMWKPQHHLKLNLL</sequence>
<dbReference type="AlphaFoldDB" id="A0A7S1ZV68"/>
<gene>
    <name evidence="1" type="ORF">OSIN01602_LOCUS15032</name>
</gene>
<name>A0A7S1ZV68_TRICV</name>